<accession>A0ACB6FD10</accession>
<dbReference type="Proteomes" id="UP000293547">
    <property type="component" value="Unassembled WGS sequence"/>
</dbReference>
<reference evidence="1 2" key="1">
    <citation type="journal article" date="2019" name="bioRxiv">
        <title>Genomics, evolutionary history and diagnostics of the Alternaria alternata species group including apple and Asian pear pathotypes.</title>
        <authorList>
            <person name="Armitage A.D."/>
            <person name="Cockerton H.M."/>
            <person name="Sreenivasaprasad S."/>
            <person name="Woodhall J.W."/>
            <person name="Lane C.R."/>
            <person name="Harrison R.J."/>
            <person name="Clarkson J.P."/>
        </authorList>
    </citation>
    <scope>NUCLEOTIDE SEQUENCE [LARGE SCALE GENOMIC DNA]</scope>
    <source>
        <strain evidence="1 2">FERA 650</strain>
    </source>
</reference>
<sequence length="86" mass="9529">MVTTRGFSHYWARYQIYAASGLTFMTMVRYVAAGVMTVVGIPMYKNLGTNWALTTLGCISAAAAPVPYLLYYYGETVRGKSMLAIR</sequence>
<dbReference type="EMBL" id="PDWZ02000010">
    <property type="protein sequence ID" value="KAB2102255.1"/>
    <property type="molecule type" value="Genomic_DNA"/>
</dbReference>
<proteinExistence type="predicted"/>
<comment type="caution">
    <text evidence="1">The sequence shown here is derived from an EMBL/GenBank/DDBJ whole genome shotgun (WGS) entry which is preliminary data.</text>
</comment>
<protein>
    <submittedName>
        <fullName evidence="1">Uncharacterized protein</fullName>
    </submittedName>
</protein>
<name>A0ACB6FD10_9PLEO</name>
<gene>
    <name evidence="1" type="ORF">AG0111_0g9430</name>
</gene>
<organism evidence="1 2">
    <name type="scientific">Alternaria gaisen</name>
    <dbReference type="NCBI Taxonomy" id="167740"/>
    <lineage>
        <taxon>Eukaryota</taxon>
        <taxon>Fungi</taxon>
        <taxon>Dikarya</taxon>
        <taxon>Ascomycota</taxon>
        <taxon>Pezizomycotina</taxon>
        <taxon>Dothideomycetes</taxon>
        <taxon>Pleosporomycetidae</taxon>
        <taxon>Pleosporales</taxon>
        <taxon>Pleosporineae</taxon>
        <taxon>Pleosporaceae</taxon>
        <taxon>Alternaria</taxon>
        <taxon>Alternaria sect. Alternaria</taxon>
    </lineage>
</organism>
<evidence type="ECO:0000313" key="2">
    <source>
        <dbReference type="Proteomes" id="UP000293547"/>
    </source>
</evidence>
<evidence type="ECO:0000313" key="1">
    <source>
        <dbReference type="EMBL" id="KAB2102255.1"/>
    </source>
</evidence>
<keyword evidence="2" id="KW-1185">Reference proteome</keyword>